<dbReference type="EMBL" id="OFSM01000010">
    <property type="protein sequence ID" value="SOY29461.1"/>
    <property type="molecule type" value="Genomic_DNA"/>
</dbReference>
<dbReference type="Proteomes" id="UP000236311">
    <property type="component" value="Unassembled WGS sequence"/>
</dbReference>
<reference evidence="4 5" key="1">
    <citation type="submission" date="2018-01" db="EMBL/GenBank/DDBJ databases">
        <authorList>
            <person name="Gaut B.S."/>
            <person name="Morton B.R."/>
            <person name="Clegg M.T."/>
            <person name="Duvall M.R."/>
        </authorList>
    </citation>
    <scope>NUCLEOTIDE SEQUENCE [LARGE SCALE GENOMIC DNA]</scope>
    <source>
        <strain evidence="4">GP69</strain>
    </source>
</reference>
<dbReference type="OrthoDB" id="3189257at2"/>
<dbReference type="EC" id="2.4.-.-" evidence="4"/>
<evidence type="ECO:0000256" key="1">
    <source>
        <dbReference type="ARBA" id="ARBA00022676"/>
    </source>
</evidence>
<dbReference type="SUPFAM" id="SSF53448">
    <property type="entry name" value="Nucleotide-diphospho-sugar transferases"/>
    <property type="match status" value="1"/>
</dbReference>
<dbReference type="InterPro" id="IPR001173">
    <property type="entry name" value="Glyco_trans_2-like"/>
</dbReference>
<gene>
    <name evidence="4" type="primary">epsH_4</name>
    <name evidence="4" type="ORF">AMURIS_02182</name>
</gene>
<evidence type="ECO:0000313" key="4">
    <source>
        <dbReference type="EMBL" id="SOY29461.1"/>
    </source>
</evidence>
<dbReference type="Gene3D" id="3.40.50.720">
    <property type="entry name" value="NAD(P)-binding Rossmann-like Domain"/>
    <property type="match status" value="1"/>
</dbReference>
<dbReference type="InterPro" id="IPR029044">
    <property type="entry name" value="Nucleotide-diphossugar_trans"/>
</dbReference>
<dbReference type="PANTHER" id="PTHR22916">
    <property type="entry name" value="GLYCOSYLTRANSFERASE"/>
    <property type="match status" value="1"/>
</dbReference>
<dbReference type="GO" id="GO:0016757">
    <property type="term" value="F:glycosyltransferase activity"/>
    <property type="evidence" value="ECO:0007669"/>
    <property type="project" value="UniProtKB-KW"/>
</dbReference>
<dbReference type="Pfam" id="PF00535">
    <property type="entry name" value="Glycos_transf_2"/>
    <property type="match status" value="1"/>
</dbReference>
<keyword evidence="1 4" id="KW-0328">Glycosyltransferase</keyword>
<dbReference type="PANTHER" id="PTHR22916:SF51">
    <property type="entry name" value="GLYCOSYLTRANSFERASE EPSH-RELATED"/>
    <property type="match status" value="1"/>
</dbReference>
<evidence type="ECO:0000259" key="3">
    <source>
        <dbReference type="Pfam" id="PF00535"/>
    </source>
</evidence>
<organism evidence="4 5">
    <name type="scientific">Acetatifactor muris</name>
    <dbReference type="NCBI Taxonomy" id="879566"/>
    <lineage>
        <taxon>Bacteria</taxon>
        <taxon>Bacillati</taxon>
        <taxon>Bacillota</taxon>
        <taxon>Clostridia</taxon>
        <taxon>Lachnospirales</taxon>
        <taxon>Lachnospiraceae</taxon>
        <taxon>Acetatifactor</taxon>
    </lineage>
</organism>
<dbReference type="AlphaFoldDB" id="A0A2K4ZG73"/>
<accession>A0A2K4ZG73</accession>
<protein>
    <submittedName>
        <fullName evidence="4">Glycosyltransferase EpsH</fullName>
        <ecNumber evidence="4">2.4.-.-</ecNumber>
    </submittedName>
</protein>
<dbReference type="CDD" id="cd00761">
    <property type="entry name" value="Glyco_tranf_GTA_type"/>
    <property type="match status" value="1"/>
</dbReference>
<keyword evidence="2 4" id="KW-0808">Transferase</keyword>
<evidence type="ECO:0000313" key="5">
    <source>
        <dbReference type="Proteomes" id="UP000236311"/>
    </source>
</evidence>
<dbReference type="RefSeq" id="WP_146040027.1">
    <property type="nucleotide sequence ID" value="NZ_JANJZD010000001.1"/>
</dbReference>
<dbReference type="Gene3D" id="3.90.550.10">
    <property type="entry name" value="Spore Coat Polysaccharide Biosynthesis Protein SpsA, Chain A"/>
    <property type="match status" value="1"/>
</dbReference>
<evidence type="ECO:0000256" key="2">
    <source>
        <dbReference type="ARBA" id="ARBA00022679"/>
    </source>
</evidence>
<feature type="domain" description="Glycosyltransferase 2-like" evidence="3">
    <location>
        <begin position="13"/>
        <end position="162"/>
    </location>
</feature>
<name>A0A2K4ZG73_9FIRM</name>
<sequence length="403" mass="47281">MRETEKTDAQIAIIVALYNAEQYLGKCIQSIINQTYRELEIILVDDGSTDGSYSVCLGFAENDERIKVIQQENRGTLSAKRAGLDAANAGYIMFVDADDWIMPEMCEKLYEIVKREQVDLVTSGIIRYFSREHCIWDHDTIKEGKYVGVDYKEKVLTHMLCDGVFSRRGIDASLAIKIFRKDLLYPVVKDAEERYGYLFGEDTAVLYPYMLKAESSYITKECFYYHRQYENYQNRYYDDQNFEYKVEKLYCYLKDIFEKHDVHSSLMRQLDYFVCGLLWAKCELKVKKIVQEVPKMQQYLFPFHLVKPDSRILLYGAGAVGKSFYAQLKKTGYCKEVIWQDKQYEKYQNESLPVKRVWGGVDIDVCIIAVQDEQLAHQIKKELVSLGMEERKIVWELPLLSMW</sequence>
<keyword evidence="5" id="KW-1185">Reference proteome</keyword>
<proteinExistence type="predicted"/>